<dbReference type="Proteomes" id="UP000541558">
    <property type="component" value="Unassembled WGS sequence"/>
</dbReference>
<protein>
    <submittedName>
        <fullName evidence="3">Uncharacterized protein</fullName>
    </submittedName>
</protein>
<keyword evidence="2" id="KW-0732">Signal</keyword>
<comment type="caution">
    <text evidence="3">The sequence shown here is derived from an EMBL/GenBank/DDBJ whole genome shotgun (WGS) entry which is preliminary data.</text>
</comment>
<organism evidence="3 4">
    <name type="scientific">Ephemerocybe angulata</name>
    <dbReference type="NCBI Taxonomy" id="980116"/>
    <lineage>
        <taxon>Eukaryota</taxon>
        <taxon>Fungi</taxon>
        <taxon>Dikarya</taxon>
        <taxon>Basidiomycota</taxon>
        <taxon>Agaricomycotina</taxon>
        <taxon>Agaricomycetes</taxon>
        <taxon>Agaricomycetidae</taxon>
        <taxon>Agaricales</taxon>
        <taxon>Agaricineae</taxon>
        <taxon>Psathyrellaceae</taxon>
        <taxon>Ephemerocybe</taxon>
    </lineage>
</organism>
<evidence type="ECO:0000256" key="2">
    <source>
        <dbReference type="SAM" id="SignalP"/>
    </source>
</evidence>
<dbReference type="EMBL" id="JAACJK010000165">
    <property type="protein sequence ID" value="KAF5323900.1"/>
    <property type="molecule type" value="Genomic_DNA"/>
</dbReference>
<feature type="signal peptide" evidence="2">
    <location>
        <begin position="1"/>
        <end position="23"/>
    </location>
</feature>
<dbReference type="OrthoDB" id="3120267at2759"/>
<evidence type="ECO:0000313" key="4">
    <source>
        <dbReference type="Proteomes" id="UP000541558"/>
    </source>
</evidence>
<proteinExistence type="predicted"/>
<feature type="compositionally biased region" description="Basic and acidic residues" evidence="1">
    <location>
        <begin position="176"/>
        <end position="189"/>
    </location>
</feature>
<reference evidence="3 4" key="1">
    <citation type="journal article" date="2020" name="ISME J.">
        <title>Uncovering the hidden diversity of litter-decomposition mechanisms in mushroom-forming fungi.</title>
        <authorList>
            <person name="Floudas D."/>
            <person name="Bentzer J."/>
            <person name="Ahren D."/>
            <person name="Johansson T."/>
            <person name="Persson P."/>
            <person name="Tunlid A."/>
        </authorList>
    </citation>
    <scope>NUCLEOTIDE SEQUENCE [LARGE SCALE GENOMIC DNA]</scope>
    <source>
        <strain evidence="3 4">CBS 175.51</strain>
    </source>
</reference>
<gene>
    <name evidence="3" type="ORF">D9611_008335</name>
</gene>
<feature type="region of interest" description="Disordered" evidence="1">
    <location>
        <begin position="169"/>
        <end position="206"/>
    </location>
</feature>
<accession>A0A8H5BIC5</accession>
<evidence type="ECO:0000313" key="3">
    <source>
        <dbReference type="EMBL" id="KAF5323900.1"/>
    </source>
</evidence>
<feature type="chain" id="PRO_5034203125" evidence="2">
    <location>
        <begin position="24"/>
        <end position="206"/>
    </location>
</feature>
<keyword evidence="4" id="KW-1185">Reference proteome</keyword>
<name>A0A8H5BIC5_9AGAR</name>
<sequence length="206" mass="22811">MPPISRSVSTLLLLFTPLNSANSVPESVNPGMAWLTSPPPFNNVSSRAYRAVGFFCTPTASTPLRRPEQRLEWVPRQRMQSIYDHLFTAVGNAHEDAPAPLPPLHQPPMTRVECGRGHEWDTRGREFVFVGVPRRWGGMPNPAQPSTVHSLGLAQRNTQYDAIAGFKEYSGASEQPESRPEGGRGERTIVTRRAPRGSARHGPSFF</sequence>
<evidence type="ECO:0000256" key="1">
    <source>
        <dbReference type="SAM" id="MobiDB-lite"/>
    </source>
</evidence>
<dbReference type="AlphaFoldDB" id="A0A8H5BIC5"/>